<dbReference type="SMART" id="SM00382">
    <property type="entry name" value="AAA"/>
    <property type="match status" value="1"/>
</dbReference>
<reference evidence="5" key="1">
    <citation type="journal article" date="2021" name="PeerJ">
        <title>Extensive microbial diversity within the chicken gut microbiome revealed by metagenomics and culture.</title>
        <authorList>
            <person name="Gilroy R."/>
            <person name="Ravi A."/>
            <person name="Getino M."/>
            <person name="Pursley I."/>
            <person name="Horton D.L."/>
            <person name="Alikhan N.F."/>
            <person name="Baker D."/>
            <person name="Gharbi K."/>
            <person name="Hall N."/>
            <person name="Watson M."/>
            <person name="Adriaenssens E.M."/>
            <person name="Foster-Nyarko E."/>
            <person name="Jarju S."/>
            <person name="Secka A."/>
            <person name="Antonio M."/>
            <person name="Oren A."/>
            <person name="Chaudhuri R.R."/>
            <person name="La Ragione R."/>
            <person name="Hildebrand F."/>
            <person name="Pallen M.J."/>
        </authorList>
    </citation>
    <scope>NUCLEOTIDE SEQUENCE</scope>
    <source>
        <strain evidence="5">14324</strain>
    </source>
</reference>
<dbReference type="SMART" id="SM00065">
    <property type="entry name" value="GAF"/>
    <property type="match status" value="1"/>
</dbReference>
<dbReference type="Gene3D" id="3.30.450.40">
    <property type="match status" value="1"/>
</dbReference>
<evidence type="ECO:0000313" key="6">
    <source>
        <dbReference type="Proteomes" id="UP000824041"/>
    </source>
</evidence>
<dbReference type="FunFam" id="3.40.50.300:FF:000032">
    <property type="entry name" value="Export ABC transporter ATP-binding protein"/>
    <property type="match status" value="1"/>
</dbReference>
<dbReference type="EMBL" id="DXBU01000100">
    <property type="protein sequence ID" value="HIZ22605.1"/>
    <property type="molecule type" value="Genomic_DNA"/>
</dbReference>
<protein>
    <submittedName>
        <fullName evidence="5">ATP-binding cassette domain-containing protein</fullName>
    </submittedName>
</protein>
<dbReference type="GO" id="GO:0005524">
    <property type="term" value="F:ATP binding"/>
    <property type="evidence" value="ECO:0007669"/>
    <property type="project" value="UniProtKB-KW"/>
</dbReference>
<gene>
    <name evidence="5" type="ORF">IAA21_07405</name>
</gene>
<comment type="caution">
    <text evidence="5">The sequence shown here is derived from an EMBL/GenBank/DDBJ whole genome shotgun (WGS) entry which is preliminary data.</text>
</comment>
<dbReference type="InterPro" id="IPR017911">
    <property type="entry name" value="MacB-like_ATP-bd"/>
</dbReference>
<dbReference type="InterPro" id="IPR015854">
    <property type="entry name" value="ABC_transpr_LolD-like"/>
</dbReference>
<sequence>MTFSDEKSSEIYGKGMQVTVMEKKRIDYTQVVWEITRMLQEADSLEDALRASLGEVVKAVGAEAGTVWAYNISGDKRIYPSFWIGGADLTGLSLEAGEGIAGTVVKEGKTTVVRDCQKDERWAGRFDETTGFVTKSMVCVPLINKYDVIGCIQIINKVDGTLYNDEDVSLCENLAMLTAIAIDGRGLNLGITEGKPSIISLRNVTKTYGEGETKVQILKGVNLDVREGEFLVILGESGCGKSTMLNIIGGMDQLTTGNFIFDGKDYSHVDENTLTMYRRNSVGFIFQAYNLMPTLTAKENLEFIGELCEDPMDAEAALEKVGLGQRKDNYPSQMSGGQQQRVSIARALVKKPKVILADEPTAALDYETSIEVLTVLEELIKAGTTLLMVTHNEEIAKMANRVIRMKGGVVSEVIVNSHPASAKELVW</sequence>
<dbReference type="SUPFAM" id="SSF52540">
    <property type="entry name" value="P-loop containing nucleoside triphosphate hydrolases"/>
    <property type="match status" value="1"/>
</dbReference>
<keyword evidence="2" id="KW-0547">Nucleotide-binding</keyword>
<reference evidence="5" key="2">
    <citation type="submission" date="2021-04" db="EMBL/GenBank/DDBJ databases">
        <authorList>
            <person name="Gilroy R."/>
        </authorList>
    </citation>
    <scope>NUCLEOTIDE SEQUENCE</scope>
    <source>
        <strain evidence="5">14324</strain>
    </source>
</reference>
<dbReference type="PROSITE" id="PS50893">
    <property type="entry name" value="ABC_TRANSPORTER_2"/>
    <property type="match status" value="1"/>
</dbReference>
<dbReference type="GO" id="GO:0098796">
    <property type="term" value="C:membrane protein complex"/>
    <property type="evidence" value="ECO:0007669"/>
    <property type="project" value="UniProtKB-ARBA"/>
</dbReference>
<dbReference type="InterPro" id="IPR027417">
    <property type="entry name" value="P-loop_NTPase"/>
</dbReference>
<evidence type="ECO:0000256" key="3">
    <source>
        <dbReference type="ARBA" id="ARBA00022840"/>
    </source>
</evidence>
<dbReference type="InterPro" id="IPR003593">
    <property type="entry name" value="AAA+_ATPase"/>
</dbReference>
<evidence type="ECO:0000259" key="4">
    <source>
        <dbReference type="PROSITE" id="PS50893"/>
    </source>
</evidence>
<dbReference type="InterPro" id="IPR003439">
    <property type="entry name" value="ABC_transporter-like_ATP-bd"/>
</dbReference>
<dbReference type="PROSITE" id="PS00211">
    <property type="entry name" value="ABC_TRANSPORTER_1"/>
    <property type="match status" value="1"/>
</dbReference>
<dbReference type="GO" id="GO:0022857">
    <property type="term" value="F:transmembrane transporter activity"/>
    <property type="evidence" value="ECO:0007669"/>
    <property type="project" value="UniProtKB-ARBA"/>
</dbReference>
<dbReference type="InterPro" id="IPR029016">
    <property type="entry name" value="GAF-like_dom_sf"/>
</dbReference>
<dbReference type="GO" id="GO:0016887">
    <property type="term" value="F:ATP hydrolysis activity"/>
    <property type="evidence" value="ECO:0007669"/>
    <property type="project" value="InterPro"/>
</dbReference>
<dbReference type="AlphaFoldDB" id="A0A9D2ITU8"/>
<dbReference type="CDD" id="cd03255">
    <property type="entry name" value="ABC_MJ0796_LolCDE_FtsE"/>
    <property type="match status" value="1"/>
</dbReference>
<evidence type="ECO:0000256" key="2">
    <source>
        <dbReference type="ARBA" id="ARBA00022741"/>
    </source>
</evidence>
<dbReference type="PANTHER" id="PTHR24220:SF686">
    <property type="entry name" value="BLL7988 PROTEIN"/>
    <property type="match status" value="1"/>
</dbReference>
<keyword evidence="1" id="KW-0813">Transport</keyword>
<dbReference type="Proteomes" id="UP000824041">
    <property type="component" value="Unassembled WGS sequence"/>
</dbReference>
<name>A0A9D2ITU8_9FIRM</name>
<feature type="domain" description="ABC transporter" evidence="4">
    <location>
        <begin position="199"/>
        <end position="426"/>
    </location>
</feature>
<organism evidence="5 6">
    <name type="scientific">Candidatus Blautia faecigallinarum</name>
    <dbReference type="NCBI Taxonomy" id="2838488"/>
    <lineage>
        <taxon>Bacteria</taxon>
        <taxon>Bacillati</taxon>
        <taxon>Bacillota</taxon>
        <taxon>Clostridia</taxon>
        <taxon>Lachnospirales</taxon>
        <taxon>Lachnospiraceae</taxon>
        <taxon>Blautia</taxon>
    </lineage>
</organism>
<dbReference type="InterPro" id="IPR003018">
    <property type="entry name" value="GAF"/>
</dbReference>
<dbReference type="Gene3D" id="3.40.50.300">
    <property type="entry name" value="P-loop containing nucleotide triphosphate hydrolases"/>
    <property type="match status" value="1"/>
</dbReference>
<evidence type="ECO:0000256" key="1">
    <source>
        <dbReference type="ARBA" id="ARBA00022448"/>
    </source>
</evidence>
<proteinExistence type="predicted"/>
<evidence type="ECO:0000313" key="5">
    <source>
        <dbReference type="EMBL" id="HIZ22605.1"/>
    </source>
</evidence>
<dbReference type="PANTHER" id="PTHR24220">
    <property type="entry name" value="IMPORT ATP-BINDING PROTEIN"/>
    <property type="match status" value="1"/>
</dbReference>
<accession>A0A9D2ITU8</accession>
<dbReference type="GO" id="GO:0005886">
    <property type="term" value="C:plasma membrane"/>
    <property type="evidence" value="ECO:0007669"/>
    <property type="project" value="TreeGrafter"/>
</dbReference>
<keyword evidence="3 5" id="KW-0067">ATP-binding</keyword>
<dbReference type="SUPFAM" id="SSF55781">
    <property type="entry name" value="GAF domain-like"/>
    <property type="match status" value="1"/>
</dbReference>
<dbReference type="Pfam" id="PF13185">
    <property type="entry name" value="GAF_2"/>
    <property type="match status" value="1"/>
</dbReference>
<dbReference type="Pfam" id="PF00005">
    <property type="entry name" value="ABC_tran"/>
    <property type="match status" value="1"/>
</dbReference>
<dbReference type="InterPro" id="IPR017871">
    <property type="entry name" value="ABC_transporter-like_CS"/>
</dbReference>